<dbReference type="GO" id="GO:0003723">
    <property type="term" value="F:RNA binding"/>
    <property type="evidence" value="ECO:0007669"/>
    <property type="project" value="InterPro"/>
</dbReference>
<dbReference type="GO" id="GO:0140098">
    <property type="term" value="F:catalytic activity, acting on RNA"/>
    <property type="evidence" value="ECO:0007669"/>
    <property type="project" value="UniProtKB-ARBA"/>
</dbReference>
<evidence type="ECO:0000256" key="1">
    <source>
        <dbReference type="ARBA" id="ARBA00000073"/>
    </source>
</evidence>
<organism evidence="5 6">
    <name type="scientific">Candidatus Caccosoma faecigallinarum</name>
    <dbReference type="NCBI Taxonomy" id="2840720"/>
    <lineage>
        <taxon>Bacteria</taxon>
        <taxon>Bacillati</taxon>
        <taxon>Bacillota</taxon>
        <taxon>Bacillota incertae sedis</taxon>
        <taxon>Candidatus Caccosoma</taxon>
    </lineage>
</organism>
<dbReference type="PROSITE" id="PS01129">
    <property type="entry name" value="PSI_RLU"/>
    <property type="match status" value="1"/>
</dbReference>
<reference evidence="5" key="2">
    <citation type="journal article" date="2021" name="PeerJ">
        <title>Extensive microbial diversity within the chicken gut microbiome revealed by metagenomics and culture.</title>
        <authorList>
            <person name="Gilroy R."/>
            <person name="Ravi A."/>
            <person name="Getino M."/>
            <person name="Pursley I."/>
            <person name="Horton D.L."/>
            <person name="Alikhan N.F."/>
            <person name="Baker D."/>
            <person name="Gharbi K."/>
            <person name="Hall N."/>
            <person name="Watson M."/>
            <person name="Adriaenssens E.M."/>
            <person name="Foster-Nyarko E."/>
            <person name="Jarju S."/>
            <person name="Secka A."/>
            <person name="Antonio M."/>
            <person name="Oren A."/>
            <person name="Chaudhuri R.R."/>
            <person name="La Ragione R."/>
            <person name="Hildebrand F."/>
            <person name="Pallen M.J."/>
        </authorList>
    </citation>
    <scope>NUCLEOTIDE SEQUENCE</scope>
    <source>
        <strain evidence="5">14508</strain>
    </source>
</reference>
<evidence type="ECO:0000256" key="3">
    <source>
        <dbReference type="ARBA" id="ARBA00033164"/>
    </source>
</evidence>
<comment type="caution">
    <text evidence="5">The sequence shown here is derived from an EMBL/GenBank/DDBJ whole genome shotgun (WGS) entry which is preliminary data.</text>
</comment>
<gene>
    <name evidence="5" type="ORF">IAD04_01535</name>
</gene>
<dbReference type="InterPro" id="IPR006224">
    <property type="entry name" value="PsdUridine_synth_RluA-like_CS"/>
</dbReference>
<comment type="catalytic activity">
    <reaction evidence="1">
        <text>a uridine in RNA = a pseudouridine in RNA</text>
        <dbReference type="Rhea" id="RHEA:48348"/>
        <dbReference type="Rhea" id="RHEA-COMP:12068"/>
        <dbReference type="Rhea" id="RHEA-COMP:12069"/>
        <dbReference type="ChEBI" id="CHEBI:65314"/>
        <dbReference type="ChEBI" id="CHEBI:65315"/>
    </reaction>
</comment>
<dbReference type="InterPro" id="IPR020103">
    <property type="entry name" value="PsdUridine_synth_cat_dom_sf"/>
</dbReference>
<dbReference type="PANTHER" id="PTHR21600">
    <property type="entry name" value="MITOCHONDRIAL RNA PSEUDOURIDINE SYNTHASE"/>
    <property type="match status" value="1"/>
</dbReference>
<evidence type="ECO:0000313" key="6">
    <source>
        <dbReference type="Proteomes" id="UP000886893"/>
    </source>
</evidence>
<dbReference type="InterPro" id="IPR050188">
    <property type="entry name" value="RluA_PseudoU_synthase"/>
</dbReference>
<dbReference type="SUPFAM" id="SSF55120">
    <property type="entry name" value="Pseudouridine synthase"/>
    <property type="match status" value="1"/>
</dbReference>
<dbReference type="Proteomes" id="UP000886893">
    <property type="component" value="Unassembled WGS sequence"/>
</dbReference>
<dbReference type="CDD" id="cd00165">
    <property type="entry name" value="S4"/>
    <property type="match status" value="1"/>
</dbReference>
<protein>
    <recommendedName>
        <fullName evidence="2">RNA pseudouridylate synthase</fullName>
    </recommendedName>
    <alternativeName>
        <fullName evidence="3">RNA-uridine isomerase</fullName>
    </alternativeName>
</protein>
<dbReference type="EMBL" id="DVKI01000047">
    <property type="protein sequence ID" value="HIT17048.1"/>
    <property type="molecule type" value="Genomic_DNA"/>
</dbReference>
<dbReference type="InterPro" id="IPR006145">
    <property type="entry name" value="PsdUridine_synth_RsuA/RluA"/>
</dbReference>
<dbReference type="AlphaFoldDB" id="A0A9D1K9Y0"/>
<dbReference type="GO" id="GO:0009982">
    <property type="term" value="F:pseudouridine synthase activity"/>
    <property type="evidence" value="ECO:0007669"/>
    <property type="project" value="InterPro"/>
</dbReference>
<feature type="domain" description="Pseudouridine synthase RsuA/RluA-like" evidence="4">
    <location>
        <begin position="83"/>
        <end position="227"/>
    </location>
</feature>
<proteinExistence type="predicted"/>
<dbReference type="CDD" id="cd02869">
    <property type="entry name" value="PseudoU_synth_RluA_like"/>
    <property type="match status" value="1"/>
</dbReference>
<dbReference type="GO" id="GO:0000455">
    <property type="term" value="P:enzyme-directed rRNA pseudouridine synthesis"/>
    <property type="evidence" value="ECO:0007669"/>
    <property type="project" value="TreeGrafter"/>
</dbReference>
<name>A0A9D1K9Y0_9FIRM</name>
<dbReference type="Pfam" id="PF00849">
    <property type="entry name" value="PseudoU_synth_2"/>
    <property type="match status" value="1"/>
</dbReference>
<evidence type="ECO:0000313" key="5">
    <source>
        <dbReference type="EMBL" id="HIT17048.1"/>
    </source>
</evidence>
<dbReference type="PANTHER" id="PTHR21600:SF35">
    <property type="entry name" value="PSEUDOURIDINE SYNTHASE"/>
    <property type="match status" value="1"/>
</dbReference>
<reference evidence="5" key="1">
    <citation type="submission" date="2020-10" db="EMBL/GenBank/DDBJ databases">
        <authorList>
            <person name="Gilroy R."/>
        </authorList>
    </citation>
    <scope>NUCLEOTIDE SEQUENCE</scope>
    <source>
        <strain evidence="5">14508</strain>
    </source>
</reference>
<dbReference type="Gene3D" id="3.30.2350.10">
    <property type="entry name" value="Pseudouridine synthase"/>
    <property type="match status" value="1"/>
</dbReference>
<evidence type="ECO:0000259" key="4">
    <source>
        <dbReference type="Pfam" id="PF00849"/>
    </source>
</evidence>
<evidence type="ECO:0000256" key="2">
    <source>
        <dbReference type="ARBA" id="ARBA00031870"/>
    </source>
</evidence>
<accession>A0A9D1K9Y0</accession>
<sequence>MNKLHFKIDDSTDLYSFLFKLGLAKSTIDDLICHQAIFINQKAVSNNQFLFYLDEITIERQPEKISIPLFCDPLQIIYEDDFFLLVNKPKNMDSLSSKRHYEDNLSSRVAYYYQKKKIQSNIHIVNRLDYLTSGLMIFAKHGLMHQFFQNTKMTKKYLLKVQGHLKDKEGQIILKIKKSENGIKRIVSPDGKTAITNYRVLKENSQDSIIEATLVTGRTHQLRVSFSFLKHPIIGDELYGSSIQSPLQLCCYSLSFVHPITKELLCFTLPFNF</sequence>